<dbReference type="AlphaFoldDB" id="A0A1I1HM69"/>
<dbReference type="InterPro" id="IPR013325">
    <property type="entry name" value="RNA_pol_sigma_r2"/>
</dbReference>
<dbReference type="SUPFAM" id="SSF88659">
    <property type="entry name" value="Sigma3 and sigma4 domains of RNA polymerase sigma factors"/>
    <property type="match status" value="1"/>
</dbReference>
<evidence type="ECO:0000259" key="6">
    <source>
        <dbReference type="Pfam" id="PF08281"/>
    </source>
</evidence>
<evidence type="ECO:0000256" key="1">
    <source>
        <dbReference type="ARBA" id="ARBA00010641"/>
    </source>
</evidence>
<name>A0A1I1HM69_9SPHI</name>
<dbReference type="Pfam" id="PF08281">
    <property type="entry name" value="Sigma70_r4_2"/>
    <property type="match status" value="1"/>
</dbReference>
<dbReference type="PANTHER" id="PTHR43133">
    <property type="entry name" value="RNA POLYMERASE ECF-TYPE SIGMA FACTO"/>
    <property type="match status" value="1"/>
</dbReference>
<dbReference type="GO" id="GO:0006352">
    <property type="term" value="P:DNA-templated transcription initiation"/>
    <property type="evidence" value="ECO:0007669"/>
    <property type="project" value="InterPro"/>
</dbReference>
<dbReference type="InterPro" id="IPR036388">
    <property type="entry name" value="WH-like_DNA-bd_sf"/>
</dbReference>
<dbReference type="EMBL" id="FOLL01000007">
    <property type="protein sequence ID" value="SFC24936.1"/>
    <property type="molecule type" value="Genomic_DNA"/>
</dbReference>
<dbReference type="InterPro" id="IPR039425">
    <property type="entry name" value="RNA_pol_sigma-70-like"/>
</dbReference>
<evidence type="ECO:0000256" key="3">
    <source>
        <dbReference type="ARBA" id="ARBA00023082"/>
    </source>
</evidence>
<dbReference type="CDD" id="cd06171">
    <property type="entry name" value="Sigma70_r4"/>
    <property type="match status" value="1"/>
</dbReference>
<gene>
    <name evidence="7" type="ORF">SAMN05421747_1072</name>
</gene>
<accession>A0A1I1HM69</accession>
<dbReference type="InterPro" id="IPR007627">
    <property type="entry name" value="RNA_pol_sigma70_r2"/>
</dbReference>
<dbReference type="SUPFAM" id="SSF88946">
    <property type="entry name" value="Sigma2 domain of RNA polymerase sigma factors"/>
    <property type="match status" value="1"/>
</dbReference>
<dbReference type="GO" id="GO:0003677">
    <property type="term" value="F:DNA binding"/>
    <property type="evidence" value="ECO:0007669"/>
    <property type="project" value="InterPro"/>
</dbReference>
<dbReference type="STRING" id="623281.SAMN05421747_1072"/>
<dbReference type="InterPro" id="IPR013249">
    <property type="entry name" value="RNA_pol_sigma70_r4_t2"/>
</dbReference>
<dbReference type="Proteomes" id="UP000199577">
    <property type="component" value="Unassembled WGS sequence"/>
</dbReference>
<feature type="domain" description="RNA polymerase sigma-70 region 2" evidence="5">
    <location>
        <begin position="34"/>
        <end position="100"/>
    </location>
</feature>
<dbReference type="PANTHER" id="PTHR43133:SF46">
    <property type="entry name" value="RNA POLYMERASE SIGMA-70 FACTOR ECF SUBFAMILY"/>
    <property type="match status" value="1"/>
</dbReference>
<evidence type="ECO:0000313" key="8">
    <source>
        <dbReference type="Proteomes" id="UP000199577"/>
    </source>
</evidence>
<feature type="domain" description="RNA polymerase sigma factor 70 region 4 type 2" evidence="6">
    <location>
        <begin position="133"/>
        <end position="183"/>
    </location>
</feature>
<keyword evidence="8" id="KW-1185">Reference proteome</keyword>
<dbReference type="NCBIfam" id="TIGR02937">
    <property type="entry name" value="sigma70-ECF"/>
    <property type="match status" value="1"/>
</dbReference>
<dbReference type="OrthoDB" id="711087at2"/>
<evidence type="ECO:0000256" key="4">
    <source>
        <dbReference type="ARBA" id="ARBA00023163"/>
    </source>
</evidence>
<proteinExistence type="inferred from homology"/>
<evidence type="ECO:0000313" key="7">
    <source>
        <dbReference type="EMBL" id="SFC24936.1"/>
    </source>
</evidence>
<dbReference type="InterPro" id="IPR014284">
    <property type="entry name" value="RNA_pol_sigma-70_dom"/>
</dbReference>
<evidence type="ECO:0000259" key="5">
    <source>
        <dbReference type="Pfam" id="PF04542"/>
    </source>
</evidence>
<dbReference type="Gene3D" id="1.10.10.10">
    <property type="entry name" value="Winged helix-like DNA-binding domain superfamily/Winged helix DNA-binding domain"/>
    <property type="match status" value="1"/>
</dbReference>
<protein>
    <submittedName>
        <fullName evidence="7">RNA polymerase sigma-70 factor, ECF subfamily</fullName>
    </submittedName>
</protein>
<keyword evidence="3" id="KW-0731">Sigma factor</keyword>
<sequence length="202" mass="24441">MYRLILYSVDYKNLTDNNLWDGCKKGDLRAYNELFNRYAPQLYDFGMRYLKDEERSQEIGIDIFLDIWQRRGEITIEKDISSYIFKAMHFRCIDYLRKKQMVYVDVEMMKDDNRFSAESTDYPMRYREANDSYQLALNTLHPKCRRVFQLSREENLSYNQIANQLEISRHTVERHISTALKRMRLFYHDYLTFLIAALLTGL</sequence>
<keyword evidence="4" id="KW-0804">Transcription</keyword>
<dbReference type="InterPro" id="IPR014327">
    <property type="entry name" value="RNA_pol_sigma70_bacteroid"/>
</dbReference>
<dbReference type="GO" id="GO:0016987">
    <property type="term" value="F:sigma factor activity"/>
    <property type="evidence" value="ECO:0007669"/>
    <property type="project" value="UniProtKB-KW"/>
</dbReference>
<evidence type="ECO:0000256" key="2">
    <source>
        <dbReference type="ARBA" id="ARBA00023015"/>
    </source>
</evidence>
<dbReference type="Pfam" id="PF04542">
    <property type="entry name" value="Sigma70_r2"/>
    <property type="match status" value="1"/>
</dbReference>
<comment type="similarity">
    <text evidence="1">Belongs to the sigma-70 factor family. ECF subfamily.</text>
</comment>
<reference evidence="7 8" key="1">
    <citation type="submission" date="2016-10" db="EMBL/GenBank/DDBJ databases">
        <authorList>
            <person name="de Groot N.N."/>
        </authorList>
    </citation>
    <scope>NUCLEOTIDE SEQUENCE [LARGE SCALE GENOMIC DNA]</scope>
    <source>
        <strain evidence="7 8">DSM 22900</strain>
    </source>
</reference>
<dbReference type="InterPro" id="IPR013324">
    <property type="entry name" value="RNA_pol_sigma_r3/r4-like"/>
</dbReference>
<keyword evidence="2" id="KW-0805">Transcription regulation</keyword>
<dbReference type="Gene3D" id="1.10.1740.10">
    <property type="match status" value="1"/>
</dbReference>
<dbReference type="NCBIfam" id="TIGR02985">
    <property type="entry name" value="Sig70_bacteroi1"/>
    <property type="match status" value="1"/>
</dbReference>
<organism evidence="7 8">
    <name type="scientific">Parapedobacter composti</name>
    <dbReference type="NCBI Taxonomy" id="623281"/>
    <lineage>
        <taxon>Bacteria</taxon>
        <taxon>Pseudomonadati</taxon>
        <taxon>Bacteroidota</taxon>
        <taxon>Sphingobacteriia</taxon>
        <taxon>Sphingobacteriales</taxon>
        <taxon>Sphingobacteriaceae</taxon>
        <taxon>Parapedobacter</taxon>
    </lineage>
</organism>